<evidence type="ECO:0000313" key="3">
    <source>
        <dbReference type="Proteomes" id="UP000037822"/>
    </source>
</evidence>
<dbReference type="PATRIC" id="fig|1526658.3.peg.1121"/>
<proteinExistence type="predicted"/>
<keyword evidence="3" id="KW-1185">Reference proteome</keyword>
<name>A0A0N1N1Y8_9HYPH</name>
<sequence>MQMTHVGHPFRVPLRHKRAAKQADITASSLGISVMLLSFIIARLRAKPAFDWQPALTLTDSRVVSELTGAAN</sequence>
<protein>
    <submittedName>
        <fullName evidence="2">Uncharacterized protein</fullName>
    </submittedName>
</protein>
<feature type="transmembrane region" description="Helical" evidence="1">
    <location>
        <begin position="25"/>
        <end position="44"/>
    </location>
</feature>
<keyword evidence="1" id="KW-0472">Membrane</keyword>
<organism evidence="2 3">
    <name type="scientific">Bosea vaviloviae</name>
    <dbReference type="NCBI Taxonomy" id="1526658"/>
    <lineage>
        <taxon>Bacteria</taxon>
        <taxon>Pseudomonadati</taxon>
        <taxon>Pseudomonadota</taxon>
        <taxon>Alphaproteobacteria</taxon>
        <taxon>Hyphomicrobiales</taxon>
        <taxon>Boseaceae</taxon>
        <taxon>Bosea</taxon>
    </lineage>
</organism>
<gene>
    <name evidence="2" type="ORF">AE618_14585</name>
</gene>
<keyword evidence="1" id="KW-0812">Transmembrane</keyword>
<dbReference type="Proteomes" id="UP000037822">
    <property type="component" value="Unassembled WGS sequence"/>
</dbReference>
<keyword evidence="1" id="KW-1133">Transmembrane helix</keyword>
<evidence type="ECO:0000313" key="2">
    <source>
        <dbReference type="EMBL" id="KPH80233.1"/>
    </source>
</evidence>
<evidence type="ECO:0000256" key="1">
    <source>
        <dbReference type="SAM" id="Phobius"/>
    </source>
</evidence>
<comment type="caution">
    <text evidence="2">The sequence shown here is derived from an EMBL/GenBank/DDBJ whole genome shotgun (WGS) entry which is preliminary data.</text>
</comment>
<accession>A0A0N1N1Y8</accession>
<dbReference type="EMBL" id="LGSZ01000045">
    <property type="protein sequence ID" value="KPH80233.1"/>
    <property type="molecule type" value="Genomic_DNA"/>
</dbReference>
<reference evidence="2 3" key="1">
    <citation type="submission" date="2015-07" db="EMBL/GenBank/DDBJ databases">
        <title>Whole genome sequencing of Bosea vaviloviae isolated from cave pool.</title>
        <authorList>
            <person name="Tan N.E.H."/>
            <person name="Lee Y.P."/>
            <person name="Gan H.M."/>
            <person name="Barton H."/>
            <person name="Savka M.A."/>
        </authorList>
    </citation>
    <scope>NUCLEOTIDE SEQUENCE [LARGE SCALE GENOMIC DNA]</scope>
    <source>
        <strain evidence="2 3">SD260</strain>
    </source>
</reference>
<dbReference type="AlphaFoldDB" id="A0A0N1N1Y8"/>